<reference evidence="2" key="1">
    <citation type="journal article" date="2020" name="Nature">
        <title>Giant virus diversity and host interactions through global metagenomics.</title>
        <authorList>
            <person name="Schulz F."/>
            <person name="Roux S."/>
            <person name="Paez-Espino D."/>
            <person name="Jungbluth S."/>
            <person name="Walsh D.A."/>
            <person name="Denef V.J."/>
            <person name="McMahon K.D."/>
            <person name="Konstantinidis K.T."/>
            <person name="Eloe-Fadrosh E.A."/>
            <person name="Kyrpides N.C."/>
            <person name="Woyke T."/>
        </authorList>
    </citation>
    <scope>NUCLEOTIDE SEQUENCE</scope>
    <source>
        <strain evidence="2">GVMAG-M-3300023174-131</strain>
    </source>
</reference>
<proteinExistence type="predicted"/>
<evidence type="ECO:0000256" key="1">
    <source>
        <dbReference type="SAM" id="Coils"/>
    </source>
</evidence>
<dbReference type="EMBL" id="MN739574">
    <property type="protein sequence ID" value="QHT13529.1"/>
    <property type="molecule type" value="Genomic_DNA"/>
</dbReference>
<evidence type="ECO:0000313" key="2">
    <source>
        <dbReference type="EMBL" id="QHT13529.1"/>
    </source>
</evidence>
<organism evidence="2">
    <name type="scientific">viral metagenome</name>
    <dbReference type="NCBI Taxonomy" id="1070528"/>
    <lineage>
        <taxon>unclassified sequences</taxon>
        <taxon>metagenomes</taxon>
        <taxon>organismal metagenomes</taxon>
    </lineage>
</organism>
<sequence length="392" mass="45832">MDYYSKYLKYKNKYLALKRSGESKLNPYAKPFIPKNQQPIANIEQPIANIEQPIAEIKQPTKEVTELSECLHNFNSDEEILKKANKYITETIIPYIDVIKPTTNNLIEYINFLTNYNRHNSTEKTENYKKSLMFNLIYNQIESDKDILALNKKIQSMKKIDEIEKNTLILNTKKKVLREKLEHDYDSILNAKNVKSEKWNNIIEEVANENLALPAFCSAKFKETTMNKRGGAEQLTPEIKNLMKEIEAIEKQIKDLGNDTYPLYKSNVKNLYRIENKPSKEPSDDTNELLHIIRSINKIFHNKINIKNDNPLIKQLLVWNTTANLDTPNPDFWSTLNFSQINVSLISEIKKIQDLEYDNINKIYNLKTVLEEKKATKVKELTELYQIHKGLN</sequence>
<name>A0A6C0DC60_9ZZZZ</name>
<accession>A0A6C0DC60</accession>
<keyword evidence="1" id="KW-0175">Coiled coil</keyword>
<dbReference type="AlphaFoldDB" id="A0A6C0DC60"/>
<protein>
    <submittedName>
        <fullName evidence="2">Uncharacterized protein</fullName>
    </submittedName>
</protein>
<feature type="coiled-coil region" evidence="1">
    <location>
        <begin position="232"/>
        <end position="259"/>
    </location>
</feature>